<evidence type="ECO:0000256" key="1">
    <source>
        <dbReference type="SAM" id="MobiDB-lite"/>
    </source>
</evidence>
<organism evidence="2 3">
    <name type="scientific">Polyporus arcularius HHB13444</name>
    <dbReference type="NCBI Taxonomy" id="1314778"/>
    <lineage>
        <taxon>Eukaryota</taxon>
        <taxon>Fungi</taxon>
        <taxon>Dikarya</taxon>
        <taxon>Basidiomycota</taxon>
        <taxon>Agaricomycotina</taxon>
        <taxon>Agaricomycetes</taxon>
        <taxon>Polyporales</taxon>
        <taxon>Polyporaceae</taxon>
        <taxon>Polyporus</taxon>
    </lineage>
</organism>
<accession>A0A5C3NLT6</accession>
<protein>
    <submittedName>
        <fullName evidence="2">Uncharacterized protein</fullName>
    </submittedName>
</protein>
<reference evidence="2 3" key="1">
    <citation type="journal article" date="2019" name="Nat. Ecol. Evol.">
        <title>Megaphylogeny resolves global patterns of mushroom evolution.</title>
        <authorList>
            <person name="Varga T."/>
            <person name="Krizsan K."/>
            <person name="Foldi C."/>
            <person name="Dima B."/>
            <person name="Sanchez-Garcia M."/>
            <person name="Sanchez-Ramirez S."/>
            <person name="Szollosi G.J."/>
            <person name="Szarkandi J.G."/>
            <person name="Papp V."/>
            <person name="Albert L."/>
            <person name="Andreopoulos W."/>
            <person name="Angelini C."/>
            <person name="Antonin V."/>
            <person name="Barry K.W."/>
            <person name="Bougher N.L."/>
            <person name="Buchanan P."/>
            <person name="Buyck B."/>
            <person name="Bense V."/>
            <person name="Catcheside P."/>
            <person name="Chovatia M."/>
            <person name="Cooper J."/>
            <person name="Damon W."/>
            <person name="Desjardin D."/>
            <person name="Finy P."/>
            <person name="Geml J."/>
            <person name="Haridas S."/>
            <person name="Hughes K."/>
            <person name="Justo A."/>
            <person name="Karasinski D."/>
            <person name="Kautmanova I."/>
            <person name="Kiss B."/>
            <person name="Kocsube S."/>
            <person name="Kotiranta H."/>
            <person name="LaButti K.M."/>
            <person name="Lechner B.E."/>
            <person name="Liimatainen K."/>
            <person name="Lipzen A."/>
            <person name="Lukacs Z."/>
            <person name="Mihaltcheva S."/>
            <person name="Morgado L.N."/>
            <person name="Niskanen T."/>
            <person name="Noordeloos M.E."/>
            <person name="Ohm R.A."/>
            <person name="Ortiz-Santana B."/>
            <person name="Ovrebo C."/>
            <person name="Racz N."/>
            <person name="Riley R."/>
            <person name="Savchenko A."/>
            <person name="Shiryaev A."/>
            <person name="Soop K."/>
            <person name="Spirin V."/>
            <person name="Szebenyi C."/>
            <person name="Tomsovsky M."/>
            <person name="Tulloss R.E."/>
            <person name="Uehling J."/>
            <person name="Grigoriev I.V."/>
            <person name="Vagvolgyi C."/>
            <person name="Papp T."/>
            <person name="Martin F.M."/>
            <person name="Miettinen O."/>
            <person name="Hibbett D.S."/>
            <person name="Nagy L.G."/>
        </authorList>
    </citation>
    <scope>NUCLEOTIDE SEQUENCE [LARGE SCALE GENOMIC DNA]</scope>
    <source>
        <strain evidence="2 3">HHB13444</strain>
    </source>
</reference>
<dbReference type="InParanoid" id="A0A5C3NLT6"/>
<feature type="compositionally biased region" description="Polar residues" evidence="1">
    <location>
        <begin position="18"/>
        <end position="31"/>
    </location>
</feature>
<proteinExistence type="predicted"/>
<evidence type="ECO:0000313" key="2">
    <source>
        <dbReference type="EMBL" id="TFK77667.1"/>
    </source>
</evidence>
<gene>
    <name evidence="2" type="ORF">K466DRAFT_607863</name>
</gene>
<evidence type="ECO:0000313" key="3">
    <source>
        <dbReference type="Proteomes" id="UP000308197"/>
    </source>
</evidence>
<feature type="region of interest" description="Disordered" evidence="1">
    <location>
        <begin position="12"/>
        <end position="34"/>
    </location>
</feature>
<dbReference type="Proteomes" id="UP000308197">
    <property type="component" value="Unassembled WGS sequence"/>
</dbReference>
<keyword evidence="3" id="KW-1185">Reference proteome</keyword>
<dbReference type="AlphaFoldDB" id="A0A5C3NLT6"/>
<dbReference type="EMBL" id="ML213319">
    <property type="protein sequence ID" value="TFK77667.1"/>
    <property type="molecule type" value="Genomic_DNA"/>
</dbReference>
<name>A0A5C3NLT6_9APHY</name>
<sequence>MSMSHLERLLFRLPPGTPQSNAHHSSRVQQSIEHEAIRRNLQRRRKKSADDMADKSVGEDVVWFADYHFPPPPPSSISSSRKTIKKNPFKTLKGANLLGERDLTRRFVSPPLLLHTSRMPLTM</sequence>